<evidence type="ECO:0000256" key="5">
    <source>
        <dbReference type="ARBA" id="ARBA00023239"/>
    </source>
</evidence>
<dbReference type="PANTHER" id="PTHR11999">
    <property type="entry name" value="GROUP II PYRIDOXAL-5-PHOSPHATE DECARBOXYLASE"/>
    <property type="match status" value="1"/>
</dbReference>
<name>A0ABN2TX28_9MICO</name>
<dbReference type="RefSeq" id="WP_343989023.1">
    <property type="nucleotide sequence ID" value="NZ_BAAANB010000003.1"/>
</dbReference>
<keyword evidence="3" id="KW-0210">Decarboxylase</keyword>
<comment type="similarity">
    <text evidence="2 6">Belongs to the group II decarboxylase family.</text>
</comment>
<reference evidence="7 8" key="1">
    <citation type="journal article" date="2019" name="Int. J. Syst. Evol. Microbiol.">
        <title>The Global Catalogue of Microorganisms (GCM) 10K type strain sequencing project: providing services to taxonomists for standard genome sequencing and annotation.</title>
        <authorList>
            <consortium name="The Broad Institute Genomics Platform"/>
            <consortium name="The Broad Institute Genome Sequencing Center for Infectious Disease"/>
            <person name="Wu L."/>
            <person name="Ma J."/>
        </authorList>
    </citation>
    <scope>NUCLEOTIDE SEQUENCE [LARGE SCALE GENOMIC DNA]</scope>
    <source>
        <strain evidence="7 8">JCM 14283</strain>
    </source>
</reference>
<comment type="cofactor">
    <cofactor evidence="1 6">
        <name>pyridoxal 5'-phosphate</name>
        <dbReference type="ChEBI" id="CHEBI:597326"/>
    </cofactor>
</comment>
<evidence type="ECO:0000313" key="8">
    <source>
        <dbReference type="Proteomes" id="UP001501285"/>
    </source>
</evidence>
<organism evidence="7 8">
    <name type="scientific">Terrabacter terrae</name>
    <dbReference type="NCBI Taxonomy" id="318434"/>
    <lineage>
        <taxon>Bacteria</taxon>
        <taxon>Bacillati</taxon>
        <taxon>Actinomycetota</taxon>
        <taxon>Actinomycetes</taxon>
        <taxon>Micrococcales</taxon>
        <taxon>Intrasporangiaceae</taxon>
        <taxon>Terrabacter</taxon>
    </lineage>
</organism>
<evidence type="ECO:0000256" key="6">
    <source>
        <dbReference type="RuleBase" id="RU000382"/>
    </source>
</evidence>
<dbReference type="Gene3D" id="3.40.640.10">
    <property type="entry name" value="Type I PLP-dependent aspartate aminotransferase-like (Major domain)"/>
    <property type="match status" value="1"/>
</dbReference>
<dbReference type="Gene3D" id="3.90.1150.10">
    <property type="entry name" value="Aspartate Aminotransferase, domain 1"/>
    <property type="match status" value="1"/>
</dbReference>
<dbReference type="InterPro" id="IPR015424">
    <property type="entry name" value="PyrdxlP-dep_Trfase"/>
</dbReference>
<keyword evidence="8" id="KW-1185">Reference proteome</keyword>
<dbReference type="Pfam" id="PF00282">
    <property type="entry name" value="Pyridoxal_deC"/>
    <property type="match status" value="1"/>
</dbReference>
<dbReference type="InterPro" id="IPR010977">
    <property type="entry name" value="Aromatic_deC"/>
</dbReference>
<evidence type="ECO:0000256" key="4">
    <source>
        <dbReference type="ARBA" id="ARBA00022898"/>
    </source>
</evidence>
<dbReference type="Proteomes" id="UP001501285">
    <property type="component" value="Unassembled WGS sequence"/>
</dbReference>
<accession>A0ABN2TX28</accession>
<dbReference type="SUPFAM" id="SSF53383">
    <property type="entry name" value="PLP-dependent transferases"/>
    <property type="match status" value="1"/>
</dbReference>
<keyword evidence="4 6" id="KW-0663">Pyridoxal phosphate</keyword>
<gene>
    <name evidence="7" type="ORF">GCM10009740_12030</name>
</gene>
<sequence>MDVDLDRLFARAASEGAHHRDRVRDRPVHPLPDRVSLDAAFGGELPAGATSPDRVVGELIAAASPGLVGTVGPRFFGFVIGGASPAASAADLLTTAWDQCAYNEVLSPAAAAAERAAAAWTKQLLGIPETASVGYVTGAQAANTVGIAVGCQRVLADAGWDVARDGLFGAPRVAIVASEERHATIDRAARLLGFGTNSVRPVAATTQGAIDLAQLRATLDSLDDAPVIVCLQAGNVNTGACDDLRAAATVAHEHGAWVHVDGAFGLWAAASPRTAHLVAGIELADSWGTDAHKWLNVPYDCGLAICADAALHAATMSYAAAYLTGSGATSDPVLGDLTPESSRRARGFAVWAALRELGRDGVADLVDRCCALARRMAARLEAGGATIHNDVVLNQVLVSVGDPGRIDAAIEAIQREGTCWVGGTTWHGRRLIRVSVSNATTTEHDIDVSADAILAAATSVALGDG</sequence>
<evidence type="ECO:0000256" key="3">
    <source>
        <dbReference type="ARBA" id="ARBA00022793"/>
    </source>
</evidence>
<dbReference type="EMBL" id="BAAANB010000003">
    <property type="protein sequence ID" value="GAA2024166.1"/>
    <property type="molecule type" value="Genomic_DNA"/>
</dbReference>
<dbReference type="InterPro" id="IPR015422">
    <property type="entry name" value="PyrdxlP-dep_Trfase_small"/>
</dbReference>
<proteinExistence type="inferred from homology"/>
<evidence type="ECO:0000313" key="7">
    <source>
        <dbReference type="EMBL" id="GAA2024166.1"/>
    </source>
</evidence>
<evidence type="ECO:0000256" key="2">
    <source>
        <dbReference type="ARBA" id="ARBA00009533"/>
    </source>
</evidence>
<comment type="caution">
    <text evidence="7">The sequence shown here is derived from an EMBL/GenBank/DDBJ whole genome shotgun (WGS) entry which is preliminary data.</text>
</comment>
<protein>
    <submittedName>
        <fullName evidence="7">Pyridoxal-dependent decarboxylase</fullName>
    </submittedName>
</protein>
<keyword evidence="5 6" id="KW-0456">Lyase</keyword>
<dbReference type="PANTHER" id="PTHR11999:SF70">
    <property type="entry name" value="MIP05841P"/>
    <property type="match status" value="1"/>
</dbReference>
<evidence type="ECO:0000256" key="1">
    <source>
        <dbReference type="ARBA" id="ARBA00001933"/>
    </source>
</evidence>
<dbReference type="InterPro" id="IPR015421">
    <property type="entry name" value="PyrdxlP-dep_Trfase_major"/>
</dbReference>
<dbReference type="InterPro" id="IPR002129">
    <property type="entry name" value="PyrdxlP-dep_de-COase"/>
</dbReference>